<dbReference type="EMBL" id="JARO02000553">
    <property type="protein sequence ID" value="KPP78163.1"/>
    <property type="molecule type" value="Genomic_DNA"/>
</dbReference>
<accession>A0A0P7V7S2</accession>
<comment type="caution">
    <text evidence="2">The sequence shown here is derived from an EMBL/GenBank/DDBJ whole genome shotgun (WGS) entry which is preliminary data.</text>
</comment>
<protein>
    <submittedName>
        <fullName evidence="2">Uncharacterized protein</fullName>
    </submittedName>
</protein>
<evidence type="ECO:0000256" key="1">
    <source>
        <dbReference type="SAM" id="MobiDB-lite"/>
    </source>
</evidence>
<evidence type="ECO:0000313" key="3">
    <source>
        <dbReference type="Proteomes" id="UP000034805"/>
    </source>
</evidence>
<organism evidence="2 3">
    <name type="scientific">Scleropages formosus</name>
    <name type="common">Asian bonytongue</name>
    <name type="synonym">Osteoglossum formosum</name>
    <dbReference type="NCBI Taxonomy" id="113540"/>
    <lineage>
        <taxon>Eukaryota</taxon>
        <taxon>Metazoa</taxon>
        <taxon>Chordata</taxon>
        <taxon>Craniata</taxon>
        <taxon>Vertebrata</taxon>
        <taxon>Euteleostomi</taxon>
        <taxon>Actinopterygii</taxon>
        <taxon>Neopterygii</taxon>
        <taxon>Teleostei</taxon>
        <taxon>Osteoglossocephala</taxon>
        <taxon>Osteoglossomorpha</taxon>
        <taxon>Osteoglossiformes</taxon>
        <taxon>Osteoglossidae</taxon>
        <taxon>Scleropages</taxon>
    </lineage>
</organism>
<evidence type="ECO:0000313" key="2">
    <source>
        <dbReference type="EMBL" id="KPP78163.1"/>
    </source>
</evidence>
<feature type="region of interest" description="Disordered" evidence="1">
    <location>
        <begin position="138"/>
        <end position="164"/>
    </location>
</feature>
<feature type="non-terminal residue" evidence="2">
    <location>
        <position position="1"/>
    </location>
</feature>
<dbReference type="Proteomes" id="UP000034805">
    <property type="component" value="Unassembled WGS sequence"/>
</dbReference>
<reference evidence="2 3" key="1">
    <citation type="submission" date="2015-08" db="EMBL/GenBank/DDBJ databases">
        <title>The genome of the Asian arowana (Scleropages formosus).</title>
        <authorList>
            <person name="Tan M.H."/>
            <person name="Gan H.M."/>
            <person name="Croft L.J."/>
            <person name="Austin C.M."/>
        </authorList>
    </citation>
    <scope>NUCLEOTIDE SEQUENCE [LARGE SCALE GENOMIC DNA]</scope>
    <source>
        <strain evidence="2">Aro1</strain>
    </source>
</reference>
<proteinExistence type="predicted"/>
<sequence length="164" mass="17860">RAERRTMKYQKYITVMQMALGVTASNKEHCLPPKRRMWVTPSSDTSTTGASSVSASQGKPSLRRIKGRIHRSKSLDSMDLLDCNFPKEEESESAAAHLFRMKSRPGTEWGVWPEARPPLASSTASAALLLRAGATQGEGALPSAATEKYTAPAQHCAPQTLLPH</sequence>
<dbReference type="AlphaFoldDB" id="A0A0P7V7S2"/>
<feature type="region of interest" description="Disordered" evidence="1">
    <location>
        <begin position="33"/>
        <end position="69"/>
    </location>
</feature>
<name>A0A0P7V7S2_SCLFO</name>
<gene>
    <name evidence="2" type="ORF">Z043_102355</name>
</gene>
<feature type="compositionally biased region" description="Low complexity" evidence="1">
    <location>
        <begin position="40"/>
        <end position="56"/>
    </location>
</feature>